<accession>A0A4Z0H8X9</accession>
<dbReference type="AlphaFoldDB" id="A0A4Z0H8X9"/>
<evidence type="ECO:0000313" key="2">
    <source>
        <dbReference type="Proteomes" id="UP000297948"/>
    </source>
</evidence>
<protein>
    <submittedName>
        <fullName evidence="1">Uncharacterized protein</fullName>
    </submittedName>
</protein>
<keyword evidence="2" id="KW-1185">Reference proteome</keyword>
<dbReference type="RefSeq" id="WP_135340301.1">
    <property type="nucleotide sequence ID" value="NZ_JBHLTX010000053.1"/>
</dbReference>
<sequence length="372" mass="41524">MGTTTPRTLREFADTLVRLGIATREQAAAGLAGHAELDIDLDEAYADPDELTSLLEDCGIGFQTPEKALGDLESGYEDLLLEAAACSGGTVVVDDVELVRDEDGEEHLHFRRNGRSIWHRTQHLSETTRYMDWYAVFDAIGDLVPGNDDPRAFYQLDEDSYDAWWLLLTPDQAQGLRDFGLSMPVELGNRVHDGLPAAEPETAAWYLEDDRLHADEESRRRLDAWLAPMEAALRRWRTDHLPDDFPFDHSPDSLTALERLVLDRFDGPAALEAAGADDFLEGAVRYFGETAVRNWPCRWTYRHSEDDSSVFANAPLISSNAPSGFSGGFSPDHVLRTLVAERVPHGLRARAAEAGEAVDDYRNVLRARTRGR</sequence>
<reference evidence="1 2" key="1">
    <citation type="submission" date="2019-03" db="EMBL/GenBank/DDBJ databases">
        <authorList>
            <person name="Gonzalez-Pimentel J.L."/>
        </authorList>
    </citation>
    <scope>NUCLEOTIDE SEQUENCE [LARGE SCALE GENOMIC DNA]</scope>
    <source>
        <strain evidence="1 2">JCM 31289</strain>
    </source>
</reference>
<proteinExistence type="predicted"/>
<evidence type="ECO:0000313" key="1">
    <source>
        <dbReference type="EMBL" id="TGB05661.1"/>
    </source>
</evidence>
<dbReference type="Proteomes" id="UP000297948">
    <property type="component" value="Unassembled WGS sequence"/>
</dbReference>
<dbReference type="OrthoDB" id="4799037at2"/>
<comment type="caution">
    <text evidence="1">The sequence shown here is derived from an EMBL/GenBank/DDBJ whole genome shotgun (WGS) entry which is preliminary data.</text>
</comment>
<name>A0A4Z0H8X9_9ACTN</name>
<gene>
    <name evidence="1" type="ORF">E4099_19040</name>
</gene>
<dbReference type="EMBL" id="SRID01000182">
    <property type="protein sequence ID" value="TGB05661.1"/>
    <property type="molecule type" value="Genomic_DNA"/>
</dbReference>
<organism evidence="1 2">
    <name type="scientific">Streptomyces palmae</name>
    <dbReference type="NCBI Taxonomy" id="1701085"/>
    <lineage>
        <taxon>Bacteria</taxon>
        <taxon>Bacillati</taxon>
        <taxon>Actinomycetota</taxon>
        <taxon>Actinomycetes</taxon>
        <taxon>Kitasatosporales</taxon>
        <taxon>Streptomycetaceae</taxon>
        <taxon>Streptomyces</taxon>
    </lineage>
</organism>